<name>A0ACC0B0R0_CATRO</name>
<proteinExistence type="predicted"/>
<sequence>MRKIQKGKGKDEVSIFDKSHDENIPAETAAAEVDLSNSLIVEAGEETNPTLVGSNKVEKDQIDGAEEEHIYNEHAVEEVETGLEEAKEGEGEEHDVDDDNGEEEPGEYDDDNSDDIDVDYDEDPAEYDDSNINDDKDPDEYGVNIVNDDEDPDEYDDINVNDDEDPDEYDDINVNDDADPGEYEGNDVEDGGDSDGEDFDEDDVKDDVMEEEEIHENTKLENNDNTVEENDDNQRNIGEEGKQEESLKEGNEGIEVGGLNGKVKIFSKESERKNQRNTVEKGKRQENVKEDNEKREGGSLKKKVKILRKESEGKKVTTEVSNKVAAAKTKVKHTDAMVETDQENGKKDNQDKEVSNKQKLMKLSSGKTVRGGSQKLASKRDDKLESSQRKKSSTKVKSMGMIFMCSSKTKRDCYHYKVLGLPASKRDIVGKIYKGMRLFLYDVDLKLMYGIYKATGRGGYNIQPKAFNSQFPSQVRFMVLEDCLPLAEEKFKKVIQDNYYTKTKFNCQLTSQQVNNLCKLFHSATKGSKSKVLARRPVTNMSADQGRSRARVRQPGTNEKRRYRKYSKRAREVVSSPVAPVPRLLVPPAAATPSCVYDRLGMDVYRQDLLVPHLDSHRHPIPVPEPRRDAYRILEHRDVYRGDPLLDRLDLYRQDMVVERDLRIRDDIGRRDPYISYRDRPEHRDLRCEDDFGRRDLHFSYRRSPENLNLRSQDEIERRDPYISYRERPAYRSHLYDRGPPAEHDSYLPISRSADYRSAVATLPEYRSSRRVRRYY</sequence>
<evidence type="ECO:0000313" key="1">
    <source>
        <dbReference type="EMBL" id="KAI5666003.1"/>
    </source>
</evidence>
<dbReference type="EMBL" id="CM044704">
    <property type="protein sequence ID" value="KAI5666003.1"/>
    <property type="molecule type" value="Genomic_DNA"/>
</dbReference>
<comment type="caution">
    <text evidence="1">The sequence shown here is derived from an EMBL/GenBank/DDBJ whole genome shotgun (WGS) entry which is preliminary data.</text>
</comment>
<accession>A0ACC0B0R0</accession>
<dbReference type="Proteomes" id="UP001060085">
    <property type="component" value="Linkage Group LG04"/>
</dbReference>
<gene>
    <name evidence="1" type="ORF">M9H77_15856</name>
</gene>
<keyword evidence="2" id="KW-1185">Reference proteome</keyword>
<organism evidence="1 2">
    <name type="scientific">Catharanthus roseus</name>
    <name type="common">Madagascar periwinkle</name>
    <name type="synonym">Vinca rosea</name>
    <dbReference type="NCBI Taxonomy" id="4058"/>
    <lineage>
        <taxon>Eukaryota</taxon>
        <taxon>Viridiplantae</taxon>
        <taxon>Streptophyta</taxon>
        <taxon>Embryophyta</taxon>
        <taxon>Tracheophyta</taxon>
        <taxon>Spermatophyta</taxon>
        <taxon>Magnoliopsida</taxon>
        <taxon>eudicotyledons</taxon>
        <taxon>Gunneridae</taxon>
        <taxon>Pentapetalae</taxon>
        <taxon>asterids</taxon>
        <taxon>lamiids</taxon>
        <taxon>Gentianales</taxon>
        <taxon>Apocynaceae</taxon>
        <taxon>Rauvolfioideae</taxon>
        <taxon>Vinceae</taxon>
        <taxon>Catharanthinae</taxon>
        <taxon>Catharanthus</taxon>
    </lineage>
</organism>
<reference evidence="2" key="1">
    <citation type="journal article" date="2023" name="Nat. Plants">
        <title>Single-cell RNA sequencing provides a high-resolution roadmap for understanding the multicellular compartmentation of specialized metabolism.</title>
        <authorList>
            <person name="Sun S."/>
            <person name="Shen X."/>
            <person name="Li Y."/>
            <person name="Li Y."/>
            <person name="Wang S."/>
            <person name="Li R."/>
            <person name="Zhang H."/>
            <person name="Shen G."/>
            <person name="Guo B."/>
            <person name="Wei J."/>
            <person name="Xu J."/>
            <person name="St-Pierre B."/>
            <person name="Chen S."/>
            <person name="Sun C."/>
        </authorList>
    </citation>
    <scope>NUCLEOTIDE SEQUENCE [LARGE SCALE GENOMIC DNA]</scope>
</reference>
<protein>
    <submittedName>
        <fullName evidence="1">Uncharacterized protein</fullName>
    </submittedName>
</protein>
<evidence type="ECO:0000313" key="2">
    <source>
        <dbReference type="Proteomes" id="UP001060085"/>
    </source>
</evidence>